<dbReference type="NCBIfam" id="TIGR00231">
    <property type="entry name" value="small_GTP"/>
    <property type="match status" value="1"/>
</dbReference>
<dbReference type="InterPro" id="IPR047042">
    <property type="entry name" value="BipA_II"/>
</dbReference>
<dbReference type="GO" id="GO:0000049">
    <property type="term" value="F:tRNA binding"/>
    <property type="evidence" value="ECO:0007669"/>
    <property type="project" value="UniProtKB-KW"/>
</dbReference>
<dbReference type="Pfam" id="PF21018">
    <property type="entry name" value="BipA_C"/>
    <property type="match status" value="1"/>
</dbReference>
<name>A0A316AEG4_9ACTN</name>
<dbReference type="EMBL" id="QGDQ01000001">
    <property type="protein sequence ID" value="PWJ56166.1"/>
    <property type="molecule type" value="Genomic_DNA"/>
</dbReference>
<dbReference type="InterPro" id="IPR005225">
    <property type="entry name" value="Small_GTP-bd"/>
</dbReference>
<dbReference type="OrthoDB" id="9801472at2"/>
<dbReference type="SUPFAM" id="SSF54980">
    <property type="entry name" value="EF-G C-terminal domain-like"/>
    <property type="match status" value="2"/>
</dbReference>
<dbReference type="InterPro" id="IPR000795">
    <property type="entry name" value="T_Tr_GTP-bd_dom"/>
</dbReference>
<dbReference type="InterPro" id="IPR027417">
    <property type="entry name" value="P-loop_NTPase"/>
</dbReference>
<dbReference type="FunFam" id="2.40.30.10:FF:000033">
    <property type="entry name" value="GTP-binding protein TypA"/>
    <property type="match status" value="1"/>
</dbReference>
<keyword evidence="2 3" id="KW-0342">GTP-binding</keyword>
<dbReference type="PRINTS" id="PR00315">
    <property type="entry name" value="ELONGATNFCT"/>
</dbReference>
<dbReference type="InterPro" id="IPR006298">
    <property type="entry name" value="BipA"/>
</dbReference>
<dbReference type="NCBIfam" id="TIGR01394">
    <property type="entry name" value="TypA_BipA"/>
    <property type="match status" value="1"/>
</dbReference>
<dbReference type="InterPro" id="IPR004161">
    <property type="entry name" value="EFTu-like_2"/>
</dbReference>
<evidence type="ECO:0000259" key="4">
    <source>
        <dbReference type="PROSITE" id="PS51722"/>
    </source>
</evidence>
<dbReference type="Proteomes" id="UP000245469">
    <property type="component" value="Unassembled WGS sequence"/>
</dbReference>
<dbReference type="GO" id="GO:0043022">
    <property type="term" value="F:ribosome binding"/>
    <property type="evidence" value="ECO:0007669"/>
    <property type="project" value="UniProtKB-UniRule"/>
</dbReference>
<proteinExistence type="inferred from homology"/>
<dbReference type="InterPro" id="IPR035647">
    <property type="entry name" value="EFG_III/V"/>
</dbReference>
<dbReference type="SUPFAM" id="SSF50447">
    <property type="entry name" value="Translation proteins"/>
    <property type="match status" value="1"/>
</dbReference>
<dbReference type="Pfam" id="PF00679">
    <property type="entry name" value="EFG_C"/>
    <property type="match status" value="1"/>
</dbReference>
<keyword evidence="6" id="KW-1185">Reference proteome</keyword>
<feature type="domain" description="Tr-type G" evidence="4">
    <location>
        <begin position="13"/>
        <end position="228"/>
    </location>
</feature>
<dbReference type="InterPro" id="IPR000640">
    <property type="entry name" value="EFG_V-like"/>
</dbReference>
<dbReference type="PANTHER" id="PTHR42908:SF8">
    <property type="entry name" value="TR-TYPE G DOMAIN-CONTAINING PROTEIN"/>
    <property type="match status" value="1"/>
</dbReference>
<dbReference type="Gene3D" id="2.40.30.10">
    <property type="entry name" value="Translation factors"/>
    <property type="match status" value="1"/>
</dbReference>
<dbReference type="EC" id="3.6.5.-" evidence="3"/>
<keyword evidence="3" id="KW-0963">Cytoplasm</keyword>
<dbReference type="FunFam" id="3.30.70.240:FF:000002">
    <property type="entry name" value="GTP-binding protein TypA"/>
    <property type="match status" value="1"/>
</dbReference>
<dbReference type="SMART" id="SM00838">
    <property type="entry name" value="EFG_C"/>
    <property type="match status" value="1"/>
</dbReference>
<reference evidence="5 6" key="1">
    <citation type="submission" date="2018-03" db="EMBL/GenBank/DDBJ databases">
        <title>Genomic Encyclopedia of Archaeal and Bacterial Type Strains, Phase II (KMG-II): from individual species to whole genera.</title>
        <authorList>
            <person name="Goeker M."/>
        </authorList>
    </citation>
    <scope>NUCLEOTIDE SEQUENCE [LARGE SCALE GENOMIC DNA]</scope>
    <source>
        <strain evidence="5 6">DSM 44889</strain>
    </source>
</reference>
<dbReference type="GO" id="GO:0005525">
    <property type="term" value="F:GTP binding"/>
    <property type="evidence" value="ECO:0007669"/>
    <property type="project" value="UniProtKB-UniRule"/>
</dbReference>
<dbReference type="InterPro" id="IPR047041">
    <property type="entry name" value="BipA_GTP-bd_dom"/>
</dbReference>
<dbReference type="GO" id="GO:0003924">
    <property type="term" value="F:GTPase activity"/>
    <property type="evidence" value="ECO:0007669"/>
    <property type="project" value="UniProtKB-UniRule"/>
</dbReference>
<feature type="binding site" evidence="3">
    <location>
        <begin position="149"/>
        <end position="152"/>
    </location>
    <ligand>
        <name>GTP</name>
        <dbReference type="ChEBI" id="CHEBI:37565"/>
    </ligand>
</feature>
<comment type="catalytic activity">
    <reaction evidence="3">
        <text>GTP + H2O = GDP + phosphate + H(+)</text>
        <dbReference type="Rhea" id="RHEA:19669"/>
        <dbReference type="ChEBI" id="CHEBI:15377"/>
        <dbReference type="ChEBI" id="CHEBI:15378"/>
        <dbReference type="ChEBI" id="CHEBI:37565"/>
        <dbReference type="ChEBI" id="CHEBI:43474"/>
        <dbReference type="ChEBI" id="CHEBI:58189"/>
    </reaction>
</comment>
<keyword evidence="1 3" id="KW-0547">Nucleotide-binding</keyword>
<dbReference type="GO" id="GO:1990904">
    <property type="term" value="C:ribonucleoprotein complex"/>
    <property type="evidence" value="ECO:0007669"/>
    <property type="project" value="TreeGrafter"/>
</dbReference>
<dbReference type="GO" id="GO:0005829">
    <property type="term" value="C:cytosol"/>
    <property type="evidence" value="ECO:0007669"/>
    <property type="project" value="TreeGrafter"/>
</dbReference>
<dbReference type="InterPro" id="IPR035651">
    <property type="entry name" value="BipA_V"/>
</dbReference>
<dbReference type="RefSeq" id="WP_109772373.1">
    <property type="nucleotide sequence ID" value="NZ_QGDQ01000001.1"/>
</dbReference>
<comment type="subunit">
    <text evidence="3">Monomer.</text>
</comment>
<keyword evidence="3" id="KW-0699">rRNA-binding</keyword>
<dbReference type="PROSITE" id="PS51722">
    <property type="entry name" value="G_TR_2"/>
    <property type="match status" value="1"/>
</dbReference>
<protein>
    <recommendedName>
        <fullName evidence="3">Large ribosomal subunit assembly factor BipA</fullName>
        <ecNumber evidence="3">3.6.5.-</ecNumber>
    </recommendedName>
    <alternativeName>
        <fullName evidence="3">GTP-binding protein BipA</fullName>
    </alternativeName>
</protein>
<dbReference type="InterPro" id="IPR048876">
    <property type="entry name" value="BipA_C"/>
</dbReference>
<keyword evidence="3" id="KW-0378">Hydrolase</keyword>
<evidence type="ECO:0000313" key="5">
    <source>
        <dbReference type="EMBL" id="PWJ56166.1"/>
    </source>
</evidence>
<keyword evidence="3" id="KW-0820">tRNA-binding</keyword>
<dbReference type="FunFam" id="3.30.70.870:FF:000003">
    <property type="entry name" value="GTP-binding protein TypA"/>
    <property type="match status" value="1"/>
</dbReference>
<dbReference type="InterPro" id="IPR009000">
    <property type="entry name" value="Transl_B-barrel_sf"/>
</dbReference>
<sequence length="634" mass="69006">MSAGTSSKTATRADLRNIAIVAHVDHGKTTLVDAMLKQSGAFGDHQHVDDRVMDSGDLEREKGITILAKNTAVRYTGPSAAAVGAPDGVTINIIDTPGHADFGGEVERGLSMVDAIALLVDASEGPLPQTRFVLRKALAAKLPVILVVNKVDRPDARISEVVEETGDLFLDLAGDLPNADDLLDFPVVYASARAGRASLNQPADGGMPDEENLEPLFRTILETVPAPSYTPGAPLQAHVTNLDASPFLGRIALCRIHEGELHKGDSVMWCRADGTQQRVKLTELLMTEALERKPAESAGPGDICAVAGIPEITIGETLADAENPVPLPLITVDEPAISMTIGTNTAPTAGKVKGAKVTARLVKDRLDRELVGNVSMRVLPTERPDAWEVQGRGELALAILVEQMRRENFELTVGKPQVVTKEINGKVHEPVERLTIDVPQDYLGAVTQLLAVRKGRMEQMTNHGTGWVRMEFLVPSRGLIGFRTEFLTETRGTGIAHATFEKYEPWFGELRTRPSGSMIADRAGQATSYAMTSLQERGTLFVEPSTEVYEGMVVGENSRADDMDVNITKEKKMTNVRSNADELERLVPARKLSLEQCLEFCREDECVEVTHDAVRIRKVVLDQTERSKVARARR</sequence>
<comment type="function">
    <text evidence="3">A 50S ribosomal subunit assembly protein with GTPase activity, required for 50S subunit assembly at low temperatures, may also play a role in translation. Binds GTP and analogs. Binds the 70S ribosome between the 30S and 50S subunits, in a similar position as ribosome-bound EF-G; it contacts a number of ribosomal proteins, both rRNAs and the A-site tRNA.</text>
</comment>
<evidence type="ECO:0000256" key="1">
    <source>
        <dbReference type="ARBA" id="ARBA00022741"/>
    </source>
</evidence>
<dbReference type="Gene3D" id="3.40.50.300">
    <property type="entry name" value="P-loop containing nucleotide triphosphate hydrolases"/>
    <property type="match status" value="1"/>
</dbReference>
<accession>A0A316AEG4</accession>
<dbReference type="Gene3D" id="3.30.70.870">
    <property type="entry name" value="Elongation Factor G (Translational Gtpase), domain 3"/>
    <property type="match status" value="1"/>
</dbReference>
<evidence type="ECO:0000256" key="3">
    <source>
        <dbReference type="HAMAP-Rule" id="MF_00849"/>
    </source>
</evidence>
<comment type="caution">
    <text evidence="5">The sequence shown here is derived from an EMBL/GenBank/DDBJ whole genome shotgun (WGS) entry which is preliminary data.</text>
</comment>
<evidence type="ECO:0000313" key="6">
    <source>
        <dbReference type="Proteomes" id="UP000245469"/>
    </source>
</evidence>
<organism evidence="5 6">
    <name type="scientific">Quadrisphaera granulorum</name>
    <dbReference type="NCBI Taxonomy" id="317664"/>
    <lineage>
        <taxon>Bacteria</taxon>
        <taxon>Bacillati</taxon>
        <taxon>Actinomycetota</taxon>
        <taxon>Actinomycetes</taxon>
        <taxon>Kineosporiales</taxon>
        <taxon>Kineosporiaceae</taxon>
        <taxon>Quadrisphaera</taxon>
    </lineage>
</organism>
<dbReference type="Pfam" id="PF03144">
    <property type="entry name" value="GTP_EFTU_D2"/>
    <property type="match status" value="1"/>
</dbReference>
<dbReference type="Gene3D" id="2.40.50.250">
    <property type="entry name" value="bipa protein"/>
    <property type="match status" value="1"/>
</dbReference>
<gene>
    <name evidence="3" type="primary">bipA</name>
    <name evidence="5" type="ORF">BXY45_101141</name>
</gene>
<dbReference type="Gene3D" id="3.30.70.240">
    <property type="match status" value="1"/>
</dbReference>
<dbReference type="GO" id="GO:0000027">
    <property type="term" value="P:ribosomal large subunit assembly"/>
    <property type="evidence" value="ECO:0007669"/>
    <property type="project" value="UniProtKB-UniRule"/>
</dbReference>
<feature type="binding site" evidence="3">
    <location>
        <begin position="25"/>
        <end position="30"/>
    </location>
    <ligand>
        <name>GTP</name>
        <dbReference type="ChEBI" id="CHEBI:37565"/>
    </ligand>
</feature>
<dbReference type="InterPro" id="IPR042116">
    <property type="entry name" value="TypA/BipA_C"/>
</dbReference>
<keyword evidence="3" id="KW-0690">Ribosome biogenesis</keyword>
<dbReference type="CDD" id="cd01891">
    <property type="entry name" value="TypA_BipA"/>
    <property type="match status" value="1"/>
</dbReference>
<dbReference type="GO" id="GO:0019843">
    <property type="term" value="F:rRNA binding"/>
    <property type="evidence" value="ECO:0007669"/>
    <property type="project" value="UniProtKB-KW"/>
</dbReference>
<dbReference type="AlphaFoldDB" id="A0A316AEG4"/>
<dbReference type="HAMAP" id="MF_00849">
    <property type="entry name" value="BipA"/>
    <property type="match status" value="1"/>
</dbReference>
<comment type="subcellular location">
    <subcellularLocation>
        <location evidence="3">Cytoplasm</location>
    </subcellularLocation>
    <text evidence="3">Binds to ribosomes.</text>
</comment>
<dbReference type="Pfam" id="PF00009">
    <property type="entry name" value="GTP_EFTU"/>
    <property type="match status" value="1"/>
</dbReference>
<dbReference type="FunFam" id="2.40.50.250:FF:000001">
    <property type="entry name" value="GTP-binding protein TypA"/>
    <property type="match status" value="1"/>
</dbReference>
<dbReference type="CDD" id="cd03710">
    <property type="entry name" value="BipA_TypA_C"/>
    <property type="match status" value="1"/>
</dbReference>
<keyword evidence="3" id="KW-0694">RNA-binding</keyword>
<comment type="similarity">
    <text evidence="3">Belongs to the TRAFAC class translation factor GTPase superfamily. Classic translation factor GTPase family. BipA subfamily.</text>
</comment>
<dbReference type="SUPFAM" id="SSF52540">
    <property type="entry name" value="P-loop containing nucleoside triphosphate hydrolases"/>
    <property type="match status" value="1"/>
</dbReference>
<evidence type="ECO:0000256" key="2">
    <source>
        <dbReference type="ARBA" id="ARBA00023134"/>
    </source>
</evidence>
<dbReference type="PANTHER" id="PTHR42908">
    <property type="entry name" value="TRANSLATION ELONGATION FACTOR-RELATED"/>
    <property type="match status" value="1"/>
</dbReference>
<dbReference type="CDD" id="cd03691">
    <property type="entry name" value="BipA_TypA_II"/>
    <property type="match status" value="1"/>
</dbReference>